<dbReference type="InterPro" id="IPR008271">
    <property type="entry name" value="Ser/Thr_kinase_AS"/>
</dbReference>
<name>A0A8S3JKF5_9BILA</name>
<accession>A0A8S3JKF5</accession>
<dbReference type="EC" id="2.7.11.1" evidence="1"/>
<evidence type="ECO:0000313" key="11">
    <source>
        <dbReference type="Proteomes" id="UP000676336"/>
    </source>
</evidence>
<dbReference type="Gene3D" id="3.30.200.20">
    <property type="entry name" value="Phosphorylase Kinase, domain 1"/>
    <property type="match status" value="1"/>
</dbReference>
<dbReference type="Proteomes" id="UP000676336">
    <property type="component" value="Unassembled WGS sequence"/>
</dbReference>
<keyword evidence="5" id="KW-0418">Kinase</keyword>
<evidence type="ECO:0000313" key="10">
    <source>
        <dbReference type="EMBL" id="CAF5217610.1"/>
    </source>
</evidence>
<evidence type="ECO:0000259" key="9">
    <source>
        <dbReference type="PROSITE" id="PS50011"/>
    </source>
</evidence>
<evidence type="ECO:0000256" key="7">
    <source>
        <dbReference type="ARBA" id="ARBA00047899"/>
    </source>
</evidence>
<dbReference type="Pfam" id="PF00069">
    <property type="entry name" value="Pkinase"/>
    <property type="match status" value="1"/>
</dbReference>
<evidence type="ECO:0000256" key="5">
    <source>
        <dbReference type="ARBA" id="ARBA00022777"/>
    </source>
</evidence>
<dbReference type="InterPro" id="IPR000719">
    <property type="entry name" value="Prot_kinase_dom"/>
</dbReference>
<dbReference type="GO" id="GO:0004674">
    <property type="term" value="F:protein serine/threonine kinase activity"/>
    <property type="evidence" value="ECO:0007669"/>
    <property type="project" value="UniProtKB-KW"/>
</dbReference>
<dbReference type="GO" id="GO:0005524">
    <property type="term" value="F:ATP binding"/>
    <property type="evidence" value="ECO:0007669"/>
    <property type="project" value="UniProtKB-KW"/>
</dbReference>
<dbReference type="SUPFAM" id="SSF56112">
    <property type="entry name" value="Protein kinase-like (PK-like)"/>
    <property type="match status" value="1"/>
</dbReference>
<evidence type="ECO:0000256" key="6">
    <source>
        <dbReference type="ARBA" id="ARBA00022840"/>
    </source>
</evidence>
<dbReference type="GO" id="GO:0035556">
    <property type="term" value="P:intracellular signal transduction"/>
    <property type="evidence" value="ECO:0007669"/>
    <property type="project" value="TreeGrafter"/>
</dbReference>
<evidence type="ECO:0000256" key="4">
    <source>
        <dbReference type="ARBA" id="ARBA00022741"/>
    </source>
</evidence>
<protein>
    <recommendedName>
        <fullName evidence="1">non-specific serine/threonine protein kinase</fullName>
        <ecNumber evidence="1">2.7.11.1</ecNumber>
    </recommendedName>
</protein>
<gene>
    <name evidence="10" type="ORF">SMN809_LOCUS80568</name>
</gene>
<feature type="non-terminal residue" evidence="10">
    <location>
        <position position="1"/>
    </location>
</feature>
<dbReference type="PROSITE" id="PS50011">
    <property type="entry name" value="PROTEIN_KINASE_DOM"/>
    <property type="match status" value="1"/>
</dbReference>
<organism evidence="10 11">
    <name type="scientific">Rotaria magnacalcarata</name>
    <dbReference type="NCBI Taxonomy" id="392030"/>
    <lineage>
        <taxon>Eukaryota</taxon>
        <taxon>Metazoa</taxon>
        <taxon>Spiralia</taxon>
        <taxon>Gnathifera</taxon>
        <taxon>Rotifera</taxon>
        <taxon>Eurotatoria</taxon>
        <taxon>Bdelloidea</taxon>
        <taxon>Philodinida</taxon>
        <taxon>Philodinidae</taxon>
        <taxon>Rotaria</taxon>
    </lineage>
</organism>
<dbReference type="PANTHER" id="PTHR24356:SF163">
    <property type="entry name" value="3-PHOSPHOINOSITIDE-DEPENDENT PROTEIN KINASE 1-RELATED"/>
    <property type="match status" value="1"/>
</dbReference>
<dbReference type="PROSITE" id="PS00108">
    <property type="entry name" value="PROTEIN_KINASE_ST"/>
    <property type="match status" value="1"/>
</dbReference>
<keyword evidence="2" id="KW-0723">Serine/threonine-protein kinase</keyword>
<comment type="catalytic activity">
    <reaction evidence="8">
        <text>L-seryl-[protein] + ATP = O-phospho-L-seryl-[protein] + ADP + H(+)</text>
        <dbReference type="Rhea" id="RHEA:17989"/>
        <dbReference type="Rhea" id="RHEA-COMP:9863"/>
        <dbReference type="Rhea" id="RHEA-COMP:11604"/>
        <dbReference type="ChEBI" id="CHEBI:15378"/>
        <dbReference type="ChEBI" id="CHEBI:29999"/>
        <dbReference type="ChEBI" id="CHEBI:30616"/>
        <dbReference type="ChEBI" id="CHEBI:83421"/>
        <dbReference type="ChEBI" id="CHEBI:456216"/>
        <dbReference type="EC" id="2.7.11.1"/>
    </reaction>
</comment>
<dbReference type="InterPro" id="IPR050236">
    <property type="entry name" value="Ser_Thr_kinase_AGC"/>
</dbReference>
<dbReference type="AlphaFoldDB" id="A0A8S3JKF5"/>
<evidence type="ECO:0000256" key="3">
    <source>
        <dbReference type="ARBA" id="ARBA00022679"/>
    </source>
</evidence>
<evidence type="ECO:0000256" key="2">
    <source>
        <dbReference type="ARBA" id="ARBA00022527"/>
    </source>
</evidence>
<comment type="catalytic activity">
    <reaction evidence="7">
        <text>L-threonyl-[protein] + ATP = O-phospho-L-threonyl-[protein] + ADP + H(+)</text>
        <dbReference type="Rhea" id="RHEA:46608"/>
        <dbReference type="Rhea" id="RHEA-COMP:11060"/>
        <dbReference type="Rhea" id="RHEA-COMP:11605"/>
        <dbReference type="ChEBI" id="CHEBI:15378"/>
        <dbReference type="ChEBI" id="CHEBI:30013"/>
        <dbReference type="ChEBI" id="CHEBI:30616"/>
        <dbReference type="ChEBI" id="CHEBI:61977"/>
        <dbReference type="ChEBI" id="CHEBI:456216"/>
        <dbReference type="EC" id="2.7.11.1"/>
    </reaction>
</comment>
<evidence type="ECO:0000256" key="8">
    <source>
        <dbReference type="ARBA" id="ARBA00048679"/>
    </source>
</evidence>
<proteinExistence type="predicted"/>
<dbReference type="Gene3D" id="1.10.510.10">
    <property type="entry name" value="Transferase(Phosphotransferase) domain 1"/>
    <property type="match status" value="1"/>
</dbReference>
<keyword evidence="6" id="KW-0067">ATP-binding</keyword>
<keyword evidence="3" id="KW-0808">Transferase</keyword>
<dbReference type="PANTHER" id="PTHR24356">
    <property type="entry name" value="SERINE/THREONINE-PROTEIN KINASE"/>
    <property type="match status" value="1"/>
</dbReference>
<dbReference type="InterPro" id="IPR011009">
    <property type="entry name" value="Kinase-like_dom_sf"/>
</dbReference>
<keyword evidence="4" id="KW-0547">Nucleotide-binding</keyword>
<dbReference type="EMBL" id="CAJOBI010345698">
    <property type="protein sequence ID" value="CAF5217610.1"/>
    <property type="molecule type" value="Genomic_DNA"/>
</dbReference>
<comment type="caution">
    <text evidence="10">The sequence shown here is derived from an EMBL/GenBank/DDBJ whole genome shotgun (WGS) entry which is preliminary data.</text>
</comment>
<sequence>MCVAEIITIKSLCKLCQQINRNDNFGLTYCPNGDLLQYISDSGHFTEEVVRFYSAELVEALEQLQNRYIIHRDLKPENILLSDDMHIKLTDFGSSVIYDNSEC</sequence>
<reference evidence="10" key="1">
    <citation type="submission" date="2021-02" db="EMBL/GenBank/DDBJ databases">
        <authorList>
            <person name="Nowell W R."/>
        </authorList>
    </citation>
    <scope>NUCLEOTIDE SEQUENCE</scope>
</reference>
<evidence type="ECO:0000256" key="1">
    <source>
        <dbReference type="ARBA" id="ARBA00012513"/>
    </source>
</evidence>
<feature type="domain" description="Protein kinase" evidence="9">
    <location>
        <begin position="1"/>
        <end position="103"/>
    </location>
</feature>